<protein>
    <recommendedName>
        <fullName evidence="11">Peptidase S8/S53 domain-containing protein</fullName>
    </recommendedName>
</protein>
<evidence type="ECO:0000259" key="7">
    <source>
        <dbReference type="Pfam" id="PF00082"/>
    </source>
</evidence>
<dbReference type="SUPFAM" id="SSF52743">
    <property type="entry name" value="Subtilisin-like"/>
    <property type="match status" value="1"/>
</dbReference>
<evidence type="ECO:0000256" key="6">
    <source>
        <dbReference type="PROSITE-ProRule" id="PRU01240"/>
    </source>
</evidence>
<dbReference type="EMBL" id="CP038810">
    <property type="protein sequence ID" value="QBZ96615.1"/>
    <property type="molecule type" value="Genomic_DNA"/>
</dbReference>
<feature type="domain" description="Secretion system C-terminal sorting" evidence="8">
    <location>
        <begin position="566"/>
        <end position="635"/>
    </location>
</feature>
<keyword evidence="3" id="KW-0732">Signal</keyword>
<dbReference type="PROSITE" id="PS00138">
    <property type="entry name" value="SUBTILASE_SER"/>
    <property type="match status" value="1"/>
</dbReference>
<dbReference type="OrthoDB" id="9792152at2"/>
<dbReference type="PANTHER" id="PTHR43399">
    <property type="entry name" value="SUBTILISIN-RELATED"/>
    <property type="match status" value="1"/>
</dbReference>
<evidence type="ECO:0000313" key="9">
    <source>
        <dbReference type="EMBL" id="QBZ96615.1"/>
    </source>
</evidence>
<dbReference type="AlphaFoldDB" id="A0A4P7PQJ2"/>
<dbReference type="PROSITE" id="PS51892">
    <property type="entry name" value="SUBTILASE"/>
    <property type="match status" value="1"/>
</dbReference>
<dbReference type="RefSeq" id="WP_136150617.1">
    <property type="nucleotide sequence ID" value="NZ_CP038810.1"/>
</dbReference>
<evidence type="ECO:0000256" key="1">
    <source>
        <dbReference type="ARBA" id="ARBA00011073"/>
    </source>
</evidence>
<comment type="similarity">
    <text evidence="1 6">Belongs to the peptidase S8 family.</text>
</comment>
<evidence type="ECO:0000313" key="10">
    <source>
        <dbReference type="Proteomes" id="UP000296862"/>
    </source>
</evidence>
<reference evidence="9 10" key="1">
    <citation type="submission" date="2019-04" db="EMBL/GenBank/DDBJ databases">
        <title>Flavobacterium sp. GS03.</title>
        <authorList>
            <person name="Kim H."/>
        </authorList>
    </citation>
    <scope>NUCLEOTIDE SEQUENCE [LARGE SCALE GENOMIC DNA]</scope>
    <source>
        <strain evidence="9 10">GS03</strain>
    </source>
</reference>
<accession>A0A4P7PQJ2</accession>
<dbReference type="PROSITE" id="PS51257">
    <property type="entry name" value="PROKAR_LIPOPROTEIN"/>
    <property type="match status" value="1"/>
</dbReference>
<feature type="domain" description="Peptidase S8/S53" evidence="7">
    <location>
        <begin position="120"/>
        <end position="403"/>
    </location>
</feature>
<name>A0A4P7PQJ2_9FLAO</name>
<dbReference type="NCBIfam" id="TIGR04183">
    <property type="entry name" value="Por_Secre_tail"/>
    <property type="match status" value="1"/>
</dbReference>
<dbReference type="InterPro" id="IPR051048">
    <property type="entry name" value="Peptidase_S8/S53_subtilisin"/>
</dbReference>
<dbReference type="InterPro" id="IPR034058">
    <property type="entry name" value="TagA/B/C/D_pept_dom"/>
</dbReference>
<dbReference type="Pfam" id="PF18962">
    <property type="entry name" value="Por_Secre_tail"/>
    <property type="match status" value="1"/>
</dbReference>
<dbReference type="PANTHER" id="PTHR43399:SF4">
    <property type="entry name" value="CELL WALL-ASSOCIATED PROTEASE"/>
    <property type="match status" value="1"/>
</dbReference>
<dbReference type="PRINTS" id="PR00723">
    <property type="entry name" value="SUBTILISIN"/>
</dbReference>
<proteinExistence type="inferred from homology"/>
<dbReference type="InterPro" id="IPR036852">
    <property type="entry name" value="Peptidase_S8/S53_dom_sf"/>
</dbReference>
<dbReference type="InterPro" id="IPR000209">
    <property type="entry name" value="Peptidase_S8/S53_dom"/>
</dbReference>
<keyword evidence="5 6" id="KW-0720">Serine protease</keyword>
<evidence type="ECO:0008006" key="11">
    <source>
        <dbReference type="Google" id="ProtNLM"/>
    </source>
</evidence>
<feature type="active site" description="Charge relay system" evidence="6">
    <location>
        <position position="349"/>
    </location>
</feature>
<keyword evidence="10" id="KW-1185">Reference proteome</keyword>
<dbReference type="InterPro" id="IPR015500">
    <property type="entry name" value="Peptidase_S8_subtilisin-rel"/>
</dbReference>
<dbReference type="SUPFAM" id="SSF49785">
    <property type="entry name" value="Galactose-binding domain-like"/>
    <property type="match status" value="1"/>
</dbReference>
<keyword evidence="2 6" id="KW-0645">Protease</keyword>
<keyword evidence="4 6" id="KW-0378">Hydrolase</keyword>
<feature type="active site" description="Charge relay system" evidence="6">
    <location>
        <position position="158"/>
    </location>
</feature>
<dbReference type="Gene3D" id="3.40.50.200">
    <property type="entry name" value="Peptidase S8/S53 domain"/>
    <property type="match status" value="1"/>
</dbReference>
<organism evidence="9 10">
    <name type="scientific">Flavobacterium sangjuense</name>
    <dbReference type="NCBI Taxonomy" id="2518177"/>
    <lineage>
        <taxon>Bacteria</taxon>
        <taxon>Pseudomonadati</taxon>
        <taxon>Bacteroidota</taxon>
        <taxon>Flavobacteriia</taxon>
        <taxon>Flavobacteriales</taxon>
        <taxon>Flavobacteriaceae</taxon>
        <taxon>Flavobacterium</taxon>
    </lineage>
</organism>
<dbReference type="InterPro" id="IPR026444">
    <property type="entry name" value="Secre_tail"/>
</dbReference>
<dbReference type="Gene3D" id="2.60.120.380">
    <property type="match status" value="1"/>
</dbReference>
<dbReference type="Pfam" id="PF00082">
    <property type="entry name" value="Peptidase_S8"/>
    <property type="match status" value="1"/>
</dbReference>
<evidence type="ECO:0000259" key="8">
    <source>
        <dbReference type="Pfam" id="PF18962"/>
    </source>
</evidence>
<feature type="active site" description="Charge relay system" evidence="6">
    <location>
        <position position="124"/>
    </location>
</feature>
<dbReference type="InterPro" id="IPR008979">
    <property type="entry name" value="Galactose-bd-like_sf"/>
</dbReference>
<evidence type="ECO:0000256" key="5">
    <source>
        <dbReference type="ARBA" id="ARBA00022825"/>
    </source>
</evidence>
<gene>
    <name evidence="9" type="ORF">GS03_00092</name>
</gene>
<dbReference type="InterPro" id="IPR023828">
    <property type="entry name" value="Peptidase_S8_Ser-AS"/>
</dbReference>
<dbReference type="CDD" id="cd04842">
    <property type="entry name" value="Peptidases_S8_Kp43_protease"/>
    <property type="match status" value="1"/>
</dbReference>
<evidence type="ECO:0000256" key="2">
    <source>
        <dbReference type="ARBA" id="ARBA00022670"/>
    </source>
</evidence>
<evidence type="ECO:0000256" key="4">
    <source>
        <dbReference type="ARBA" id="ARBA00022801"/>
    </source>
</evidence>
<dbReference type="GO" id="GO:0004252">
    <property type="term" value="F:serine-type endopeptidase activity"/>
    <property type="evidence" value="ECO:0007669"/>
    <property type="project" value="UniProtKB-UniRule"/>
</dbReference>
<evidence type="ECO:0000256" key="3">
    <source>
        <dbReference type="ARBA" id="ARBA00022729"/>
    </source>
</evidence>
<dbReference type="Proteomes" id="UP000296862">
    <property type="component" value="Chromosome"/>
</dbReference>
<dbReference type="KEGG" id="fsn:GS03_00092"/>
<dbReference type="GO" id="GO:0006508">
    <property type="term" value="P:proteolysis"/>
    <property type="evidence" value="ECO:0007669"/>
    <property type="project" value="UniProtKB-KW"/>
</dbReference>
<sequence>MKKAILFFLISTISCFSQSKTEIDLIKKEYDINKLNQLNENILSLKTLREEKIKNYLDSNLAAKREYVANGTKYLLVDVIDNKPVYTATDNRLSAMASKTNTLYPGGNLGLSLTGLGMKVGIWDGGYALKNHQEFMTGSVSRVTTPDTSTPIPTADQHATHVVGTVGAKGVATSARGMAYEVNLASYNWTNDESEVSSEAANNGLLISNHSYGVPIFNDNGEQQVGDWYMGCYNTDATQWDQICYTLPYYLPVMSAGNSGNETYSNGLYPGIDKLTGEKNSKNNLVVANANPTVNQFNGTLTNLAINSSSSQGPSDDGRVKPDIAADGTNLYSSSNETTTSYATLSGTSMASPSVAGSLILLQQHYNNLHASFMKSATLKGLVCHTAFDDESSIGPDVRYGWGLLNTRDAALAITNANSATPIAIINELNLTQSSSYTVRVIVTTPQTLKATICWTDVPGTPKNNQLNSPSPALVNDLDLRITKDTEVNFPWKLDLSSLNTGAIKGDNTVDNVEKVEVENATGTYTIEVTHKGTLDGGSQNYSLIVTGFDQEDLANNNFSRDQILVYPNPVNDLLHINNASSITKYELYDIQGRLIKSENLTNQNSINIDTFMLIKGVYMLNLITENGSFVEKIVKK</sequence>